<evidence type="ECO:0000313" key="11">
    <source>
        <dbReference type="EMBL" id="GMM56707.1"/>
    </source>
</evidence>
<reference evidence="11 12" key="1">
    <citation type="journal article" date="2023" name="Elife">
        <title>Identification of key yeast species and microbe-microbe interactions impacting larval growth of Drosophila in the wild.</title>
        <authorList>
            <person name="Mure A."/>
            <person name="Sugiura Y."/>
            <person name="Maeda R."/>
            <person name="Honda K."/>
            <person name="Sakurai N."/>
            <person name="Takahashi Y."/>
            <person name="Watada M."/>
            <person name="Katoh T."/>
            <person name="Gotoh A."/>
            <person name="Gotoh Y."/>
            <person name="Taniguchi I."/>
            <person name="Nakamura K."/>
            <person name="Hayashi T."/>
            <person name="Katayama T."/>
            <person name="Uemura T."/>
            <person name="Hattori Y."/>
        </authorList>
    </citation>
    <scope>NUCLEOTIDE SEQUENCE [LARGE SCALE GENOMIC DNA]</scope>
    <source>
        <strain evidence="11 12">KH-74</strain>
    </source>
</reference>
<organism evidence="11 12">
    <name type="scientific">Maudiozyma humilis</name>
    <name type="common">Sour dough yeast</name>
    <name type="synonym">Kazachstania humilis</name>
    <dbReference type="NCBI Taxonomy" id="51915"/>
    <lineage>
        <taxon>Eukaryota</taxon>
        <taxon>Fungi</taxon>
        <taxon>Dikarya</taxon>
        <taxon>Ascomycota</taxon>
        <taxon>Saccharomycotina</taxon>
        <taxon>Saccharomycetes</taxon>
        <taxon>Saccharomycetales</taxon>
        <taxon>Saccharomycetaceae</taxon>
        <taxon>Maudiozyma</taxon>
    </lineage>
</organism>
<gene>
    <name evidence="11" type="ORF">DAKH74_033230</name>
</gene>
<dbReference type="GO" id="GO:0008250">
    <property type="term" value="C:oligosaccharyltransferase complex"/>
    <property type="evidence" value="ECO:0007669"/>
    <property type="project" value="TreeGrafter"/>
</dbReference>
<evidence type="ECO:0000256" key="5">
    <source>
        <dbReference type="ARBA" id="ARBA00022729"/>
    </source>
</evidence>
<evidence type="ECO:0000256" key="2">
    <source>
        <dbReference type="ARBA" id="ARBA00004477"/>
    </source>
</evidence>
<comment type="caution">
    <text evidence="11">The sequence shown here is derived from an EMBL/GenBank/DDBJ whole genome shotgun (WGS) entry which is preliminary data.</text>
</comment>
<dbReference type="EMBL" id="BTGD01000010">
    <property type="protein sequence ID" value="GMM56707.1"/>
    <property type="molecule type" value="Genomic_DNA"/>
</dbReference>
<evidence type="ECO:0000256" key="10">
    <source>
        <dbReference type="SAM" id="SignalP"/>
    </source>
</evidence>
<feature type="chain" id="PRO_5043618905" evidence="10">
    <location>
        <begin position="24"/>
        <end position="350"/>
    </location>
</feature>
<feature type="transmembrane region" description="Helical" evidence="9">
    <location>
        <begin position="271"/>
        <end position="291"/>
    </location>
</feature>
<evidence type="ECO:0000256" key="9">
    <source>
        <dbReference type="SAM" id="Phobius"/>
    </source>
</evidence>
<dbReference type="GO" id="GO:0018279">
    <property type="term" value="P:protein N-linked glycosylation via asparagine"/>
    <property type="evidence" value="ECO:0007669"/>
    <property type="project" value="TreeGrafter"/>
</dbReference>
<comment type="subcellular location">
    <subcellularLocation>
        <location evidence="2">Endoplasmic reticulum membrane</location>
        <topology evidence="2">Multi-pass membrane protein</topology>
    </subcellularLocation>
</comment>
<keyword evidence="8 9" id="KW-0472">Membrane</keyword>
<keyword evidence="4 9" id="KW-0812">Transmembrane</keyword>
<name>A0AAV5S177_MAUHU</name>
<feature type="transmembrane region" description="Helical" evidence="9">
    <location>
        <begin position="303"/>
        <end position="331"/>
    </location>
</feature>
<dbReference type="PANTHER" id="PTHR12692:SF0">
    <property type="entry name" value="GH11935P"/>
    <property type="match status" value="1"/>
</dbReference>
<sequence>MLARYFRLVAAAVLLCTARLAAAASREDLAARAAKAPHGIIPLDDFSFKDVLDGPRDFYIVALLTCTEPGVGCSACFEFNPVFDAIAESWVRDHADGVSSDDPAKALYFAKADLEDAQAVPEIFKFYSIERVPRLMFFTPDGSIHDYHLLNLPQQKSYAGAAEFITNLKMAVGISDYNVYQPRDWSTVIIAAFVGFTVVYLGRKHSAAVSAVLTSRYVWALAACAFITLMSGGYMYNKMRGTPMAGADNDGNVIYFWPAEFQNQYGIESQIVSVIYALLSATFVGLVVGVPKLEKFYQGSASGATVVAGIVAVLLLVTYVLFAGLTNLFAIKSPRYPFELVKISALLAGL</sequence>
<comment type="similarity">
    <text evidence="3">Belongs to the OST3/OST6 family.</text>
</comment>
<dbReference type="PANTHER" id="PTHR12692">
    <property type="entry name" value="DOLICHYL-DIPHOSPHOOLIGOSACCHARIDE--PROTEIN GLYCOSYLTRANSFERASE-RELATED"/>
    <property type="match status" value="1"/>
</dbReference>
<keyword evidence="12" id="KW-1185">Reference proteome</keyword>
<comment type="function">
    <text evidence="1">Subunit of the oligosaccharyl transferase (OST) complex that catalyzes the initial transfer of a defined glycan (Glc(3)Man(9)GlcNAc(2) in eukaryotes) from the lipid carrier dolichol-pyrophosphate to an asparagine residue within an Asn-X-Ser/Thr consensus motif in nascent polypeptide chains, the first step in protein N-glycosylation. N-glycosylation occurs cotranslationally and the complex associates with the Sec61 complex at the channel-forming translocon complex that mediates protein translocation across the endoplasmic reticulum (ER). All subunits are required for a maximal enzyme activity.</text>
</comment>
<dbReference type="SUPFAM" id="SSF52833">
    <property type="entry name" value="Thioredoxin-like"/>
    <property type="match status" value="1"/>
</dbReference>
<dbReference type="Pfam" id="PF04756">
    <property type="entry name" value="OST3_OST6"/>
    <property type="match status" value="1"/>
</dbReference>
<dbReference type="InterPro" id="IPR036249">
    <property type="entry name" value="Thioredoxin-like_sf"/>
</dbReference>
<evidence type="ECO:0000256" key="1">
    <source>
        <dbReference type="ARBA" id="ARBA00002791"/>
    </source>
</evidence>
<feature type="transmembrane region" description="Helical" evidence="9">
    <location>
        <begin position="185"/>
        <end position="202"/>
    </location>
</feature>
<dbReference type="Gene3D" id="3.40.30.10">
    <property type="entry name" value="Glutaredoxin"/>
    <property type="match status" value="1"/>
</dbReference>
<protein>
    <submittedName>
        <fullName evidence="11">Dolichyl-diphosphooligosaccharide--protein glycotransferase</fullName>
    </submittedName>
</protein>
<evidence type="ECO:0000256" key="3">
    <source>
        <dbReference type="ARBA" id="ARBA00009561"/>
    </source>
</evidence>
<evidence type="ECO:0000256" key="6">
    <source>
        <dbReference type="ARBA" id="ARBA00022824"/>
    </source>
</evidence>
<evidence type="ECO:0000313" key="12">
    <source>
        <dbReference type="Proteomes" id="UP001377567"/>
    </source>
</evidence>
<keyword evidence="5 10" id="KW-0732">Signal</keyword>
<dbReference type="AlphaFoldDB" id="A0AAV5S177"/>
<keyword evidence="6" id="KW-0256">Endoplasmic reticulum</keyword>
<dbReference type="Proteomes" id="UP001377567">
    <property type="component" value="Unassembled WGS sequence"/>
</dbReference>
<keyword evidence="7 9" id="KW-1133">Transmembrane helix</keyword>
<proteinExistence type="inferred from homology"/>
<dbReference type="InterPro" id="IPR021149">
    <property type="entry name" value="OligosaccharylTrfase_OST3/OST6"/>
</dbReference>
<accession>A0AAV5S177</accession>
<evidence type="ECO:0000256" key="7">
    <source>
        <dbReference type="ARBA" id="ARBA00022989"/>
    </source>
</evidence>
<feature type="transmembrane region" description="Helical" evidence="9">
    <location>
        <begin position="214"/>
        <end position="236"/>
    </location>
</feature>
<evidence type="ECO:0000256" key="4">
    <source>
        <dbReference type="ARBA" id="ARBA00022692"/>
    </source>
</evidence>
<feature type="signal peptide" evidence="10">
    <location>
        <begin position="1"/>
        <end position="23"/>
    </location>
</feature>
<evidence type="ECO:0000256" key="8">
    <source>
        <dbReference type="ARBA" id="ARBA00023136"/>
    </source>
</evidence>